<dbReference type="AlphaFoldDB" id="A0A0B7B6B1"/>
<name>A0A0B7B6B1_9EUPU</name>
<gene>
    <name evidence="1" type="primary">ORF160616</name>
</gene>
<protein>
    <submittedName>
        <fullName evidence="1">Uncharacterized protein</fullName>
    </submittedName>
</protein>
<accession>A0A0B7B6B1</accession>
<reference evidence="1" key="1">
    <citation type="submission" date="2014-12" db="EMBL/GenBank/DDBJ databases">
        <title>Insight into the proteome of Arion vulgaris.</title>
        <authorList>
            <person name="Aradska J."/>
            <person name="Bulat T."/>
            <person name="Smidak R."/>
            <person name="Sarate P."/>
            <person name="Gangsoo J."/>
            <person name="Sialana F."/>
            <person name="Bilban M."/>
            <person name="Lubec G."/>
        </authorList>
    </citation>
    <scope>NUCLEOTIDE SEQUENCE</scope>
    <source>
        <tissue evidence="1">Skin</tissue>
    </source>
</reference>
<evidence type="ECO:0000313" key="1">
    <source>
        <dbReference type="EMBL" id="CEK87660.1"/>
    </source>
</evidence>
<sequence>MNWVTVSLSTQLAMPDDASISAAASFVYPVQVIVSRAMYHNDNHCLFNVKETHV</sequence>
<organism evidence="1">
    <name type="scientific">Arion vulgaris</name>
    <dbReference type="NCBI Taxonomy" id="1028688"/>
    <lineage>
        <taxon>Eukaryota</taxon>
        <taxon>Metazoa</taxon>
        <taxon>Spiralia</taxon>
        <taxon>Lophotrochozoa</taxon>
        <taxon>Mollusca</taxon>
        <taxon>Gastropoda</taxon>
        <taxon>Heterobranchia</taxon>
        <taxon>Euthyneura</taxon>
        <taxon>Panpulmonata</taxon>
        <taxon>Eupulmonata</taxon>
        <taxon>Stylommatophora</taxon>
        <taxon>Helicina</taxon>
        <taxon>Arionoidea</taxon>
        <taxon>Arionidae</taxon>
        <taxon>Arion</taxon>
    </lineage>
</organism>
<proteinExistence type="predicted"/>
<dbReference type="EMBL" id="HACG01040795">
    <property type="protein sequence ID" value="CEK87660.1"/>
    <property type="molecule type" value="Transcribed_RNA"/>
</dbReference>